<evidence type="ECO:0000313" key="2">
    <source>
        <dbReference type="Proteomes" id="UP000095591"/>
    </source>
</evidence>
<accession>A0A173VYA8</accession>
<dbReference type="Pfam" id="PF17170">
    <property type="entry name" value="DUF5128"/>
    <property type="match status" value="1"/>
</dbReference>
<dbReference type="AlphaFoldDB" id="A0A173VYA8"/>
<organism evidence="1 2">
    <name type="scientific">Parabacteroides distasonis</name>
    <dbReference type="NCBI Taxonomy" id="823"/>
    <lineage>
        <taxon>Bacteria</taxon>
        <taxon>Pseudomonadati</taxon>
        <taxon>Bacteroidota</taxon>
        <taxon>Bacteroidia</taxon>
        <taxon>Bacteroidales</taxon>
        <taxon>Tannerellaceae</taxon>
        <taxon>Parabacteroides</taxon>
    </lineage>
</organism>
<evidence type="ECO:0000313" key="1">
    <source>
        <dbReference type="EMBL" id="CUN32252.1"/>
    </source>
</evidence>
<dbReference type="EMBL" id="CYXP01000011">
    <property type="protein sequence ID" value="CUN32252.1"/>
    <property type="molecule type" value="Genomic_DNA"/>
</dbReference>
<dbReference type="Proteomes" id="UP000095591">
    <property type="component" value="Unassembled WGS sequence"/>
</dbReference>
<protein>
    <recommendedName>
        <fullName evidence="3">6-bladed beta-propeller</fullName>
    </recommendedName>
</protein>
<reference evidence="1 2" key="1">
    <citation type="submission" date="2015-09" db="EMBL/GenBank/DDBJ databases">
        <authorList>
            <consortium name="Pathogen Informatics"/>
        </authorList>
    </citation>
    <scope>NUCLEOTIDE SEQUENCE [LARGE SCALE GENOMIC DNA]</scope>
    <source>
        <strain evidence="1 2">2789STDY5608872</strain>
    </source>
</reference>
<name>A0A173VYA8_PARDI</name>
<evidence type="ECO:0008006" key="3">
    <source>
        <dbReference type="Google" id="ProtNLM"/>
    </source>
</evidence>
<gene>
    <name evidence="1" type="ORF">ERS852429_03971</name>
</gene>
<sequence>MIYLFFLIPLLLISCNQDRVKDNRKNGIIEYFISLSHRVEKDVNEVFEEYWYVPLETRDDALIEELYNIKNIVIYQEDIYIGSGNQLIIWDKYGKIKRYLYKKGEDPQSYFFLGNFTIWPNGDILISSANDITTYSNSFEFICKWADHENIRYIEAITQFNDSSYIIKNMPIQGQSRYRIINPKSGNLINSYDSIEKANKYISSYTNSFERFEGHILSHGYQGNEILECTMDSTKVRYRINIDNKIPPAGFWAQDGKDYVQIVMEETEKGYIGHIPDYVESKETILLSFKGKRDDLNGIALIDKKDGNARVLENIKFDDNFRWLPKQFFSLDEGWCAMLMYPEDVLKKEEFARRFPGLDEESNPVLFIGKLR</sequence>
<proteinExistence type="predicted"/>